<dbReference type="Proteomes" id="UP000697472">
    <property type="component" value="Unassembled WGS sequence"/>
</dbReference>
<keyword evidence="1" id="KW-1133">Transmembrane helix</keyword>
<feature type="transmembrane region" description="Helical" evidence="1">
    <location>
        <begin position="12"/>
        <end position="32"/>
    </location>
</feature>
<sequence>MSQKPSGKLSYQILSSFIFITLYLIGMIRSILLGNTGFAILWGGLLIANLAFLIYNWIGPKKAGRKAKK</sequence>
<evidence type="ECO:0000313" key="3">
    <source>
        <dbReference type="Proteomes" id="UP000697472"/>
    </source>
</evidence>
<organism evidence="2 3">
    <name type="scientific">Streptococcus loxodontisalivarius</name>
    <dbReference type="NCBI Taxonomy" id="1349415"/>
    <lineage>
        <taxon>Bacteria</taxon>
        <taxon>Bacillati</taxon>
        <taxon>Bacillota</taxon>
        <taxon>Bacilli</taxon>
        <taxon>Lactobacillales</taxon>
        <taxon>Streptococcaceae</taxon>
        <taxon>Streptococcus</taxon>
    </lineage>
</organism>
<gene>
    <name evidence="2" type="ORF">JOC28_001229</name>
</gene>
<accession>A0ABS2PSB0</accession>
<comment type="caution">
    <text evidence="2">The sequence shown here is derived from an EMBL/GenBank/DDBJ whole genome shotgun (WGS) entry which is preliminary data.</text>
</comment>
<evidence type="ECO:0000313" key="2">
    <source>
        <dbReference type="EMBL" id="MBM7642929.1"/>
    </source>
</evidence>
<evidence type="ECO:0000256" key="1">
    <source>
        <dbReference type="SAM" id="Phobius"/>
    </source>
</evidence>
<dbReference type="RefSeq" id="WP_205009770.1">
    <property type="nucleotide sequence ID" value="NZ_JAFBEH010000023.1"/>
</dbReference>
<keyword evidence="1" id="KW-0812">Transmembrane</keyword>
<proteinExistence type="predicted"/>
<keyword evidence="3" id="KW-1185">Reference proteome</keyword>
<feature type="transmembrane region" description="Helical" evidence="1">
    <location>
        <begin position="38"/>
        <end position="58"/>
    </location>
</feature>
<dbReference type="EMBL" id="JAFBEH010000023">
    <property type="protein sequence ID" value="MBM7642929.1"/>
    <property type="molecule type" value="Genomic_DNA"/>
</dbReference>
<name>A0ABS2PSB0_9STRE</name>
<reference evidence="2 3" key="1">
    <citation type="submission" date="2021-01" db="EMBL/GenBank/DDBJ databases">
        <title>Genomic Encyclopedia of Type Strains, Phase IV (KMG-IV): sequencing the most valuable type-strain genomes for metagenomic binning, comparative biology and taxonomic classification.</title>
        <authorList>
            <person name="Goeker M."/>
        </authorList>
    </citation>
    <scope>NUCLEOTIDE SEQUENCE [LARGE SCALE GENOMIC DNA]</scope>
    <source>
        <strain evidence="2 3">DSM 27382</strain>
    </source>
</reference>
<protein>
    <submittedName>
        <fullName evidence="2">Uncharacterized protein</fullName>
    </submittedName>
</protein>
<keyword evidence="1" id="KW-0472">Membrane</keyword>